<dbReference type="InterPro" id="IPR029063">
    <property type="entry name" value="SAM-dependent_MTases_sf"/>
</dbReference>
<organism evidence="1 2">
    <name type="scientific">Umboniibacter marinipuniceus</name>
    <dbReference type="NCBI Taxonomy" id="569599"/>
    <lineage>
        <taxon>Bacteria</taxon>
        <taxon>Pseudomonadati</taxon>
        <taxon>Pseudomonadota</taxon>
        <taxon>Gammaproteobacteria</taxon>
        <taxon>Cellvibrionales</taxon>
        <taxon>Cellvibrionaceae</taxon>
        <taxon>Umboniibacter</taxon>
    </lineage>
</organism>
<dbReference type="GO" id="GO:0008168">
    <property type="term" value="F:methyltransferase activity"/>
    <property type="evidence" value="ECO:0007669"/>
    <property type="project" value="UniProtKB-KW"/>
</dbReference>
<dbReference type="CDD" id="cd02440">
    <property type="entry name" value="AdoMet_MTases"/>
    <property type="match status" value="1"/>
</dbReference>
<dbReference type="OrthoDB" id="5565939at2"/>
<dbReference type="AlphaFoldDB" id="A0A3M0A8K3"/>
<dbReference type="GO" id="GO:0032259">
    <property type="term" value="P:methylation"/>
    <property type="evidence" value="ECO:0007669"/>
    <property type="project" value="UniProtKB-KW"/>
</dbReference>
<dbReference type="Gene3D" id="3.40.50.150">
    <property type="entry name" value="Vaccinia Virus protein VP39"/>
    <property type="match status" value="1"/>
</dbReference>
<dbReference type="SUPFAM" id="SSF53335">
    <property type="entry name" value="S-adenosyl-L-methionine-dependent methyltransferases"/>
    <property type="match status" value="1"/>
</dbReference>
<dbReference type="PANTHER" id="PTHR42912">
    <property type="entry name" value="METHYLTRANSFERASE"/>
    <property type="match status" value="1"/>
</dbReference>
<dbReference type="Pfam" id="PF13489">
    <property type="entry name" value="Methyltransf_23"/>
    <property type="match status" value="1"/>
</dbReference>
<comment type="caution">
    <text evidence="1">The sequence shown here is derived from an EMBL/GenBank/DDBJ whole genome shotgun (WGS) entry which is preliminary data.</text>
</comment>
<dbReference type="InterPro" id="IPR050508">
    <property type="entry name" value="Methyltransf_Superfamily"/>
</dbReference>
<accession>A0A3M0A8K3</accession>
<protein>
    <submittedName>
        <fullName evidence="1">SAM-dependent methyltransferase</fullName>
    </submittedName>
</protein>
<evidence type="ECO:0000313" key="1">
    <source>
        <dbReference type="EMBL" id="RMA78745.1"/>
    </source>
</evidence>
<dbReference type="EMBL" id="REFJ01000005">
    <property type="protein sequence ID" value="RMA78745.1"/>
    <property type="molecule type" value="Genomic_DNA"/>
</dbReference>
<dbReference type="RefSeq" id="WP_121877390.1">
    <property type="nucleotide sequence ID" value="NZ_REFJ01000005.1"/>
</dbReference>
<sequence>MKSTIHQQVTNFYSALHPRHRFYVQGKLRWDDLSATLPQYLRCDERQSLGRLLDVGCGRGQYGVLAGLSRPLDQLVGVDFDAGKIAAAQRALTRAQISQPAMRSWKFSVEDATYLKASAFDTIFLFDVLHYLDEPQQLKLAQALVKILSPGGRLYFRDTGSGLGGRVNLLIEKLIRRLGIMKGHTLNFRTSDQLESLWAHVGLKCLTKVQGDKFSTLFLILEKSE</sequence>
<gene>
    <name evidence="1" type="ORF">DFR27_2083</name>
</gene>
<keyword evidence="1" id="KW-0808">Transferase</keyword>
<dbReference type="Proteomes" id="UP000267187">
    <property type="component" value="Unassembled WGS sequence"/>
</dbReference>
<evidence type="ECO:0000313" key="2">
    <source>
        <dbReference type="Proteomes" id="UP000267187"/>
    </source>
</evidence>
<proteinExistence type="predicted"/>
<keyword evidence="2" id="KW-1185">Reference proteome</keyword>
<keyword evidence="1" id="KW-0489">Methyltransferase</keyword>
<name>A0A3M0A8K3_9GAMM</name>
<reference evidence="1 2" key="1">
    <citation type="submission" date="2018-10" db="EMBL/GenBank/DDBJ databases">
        <title>Genomic Encyclopedia of Type Strains, Phase IV (KMG-IV): sequencing the most valuable type-strain genomes for metagenomic binning, comparative biology and taxonomic classification.</title>
        <authorList>
            <person name="Goeker M."/>
        </authorList>
    </citation>
    <scope>NUCLEOTIDE SEQUENCE [LARGE SCALE GENOMIC DNA]</scope>
    <source>
        <strain evidence="1 2">DSM 25080</strain>
    </source>
</reference>